<dbReference type="GO" id="GO:0003998">
    <property type="term" value="F:acylphosphatase activity"/>
    <property type="evidence" value="ECO:0007669"/>
    <property type="project" value="UniProtKB-EC"/>
</dbReference>
<dbReference type="SUPFAM" id="SSF54975">
    <property type="entry name" value="Acylphosphatase/BLUF domain-like"/>
    <property type="match status" value="1"/>
</dbReference>
<feature type="active site" evidence="5">
    <location>
        <position position="37"/>
    </location>
</feature>
<evidence type="ECO:0000256" key="3">
    <source>
        <dbReference type="ARBA" id="ARBA00015991"/>
    </source>
</evidence>
<dbReference type="Pfam" id="PF00708">
    <property type="entry name" value="Acylphosphatase"/>
    <property type="match status" value="1"/>
</dbReference>
<comment type="caution">
    <text evidence="9">The sequence shown here is derived from an EMBL/GenBank/DDBJ whole genome shotgun (WGS) entry which is preliminary data.</text>
</comment>
<dbReference type="Proteomes" id="UP001165561">
    <property type="component" value="Unassembled WGS sequence"/>
</dbReference>
<evidence type="ECO:0000313" key="10">
    <source>
        <dbReference type="Proteomes" id="UP001165561"/>
    </source>
</evidence>
<name>A0ABT5U156_9MICO</name>
<evidence type="ECO:0000256" key="5">
    <source>
        <dbReference type="PROSITE-ProRule" id="PRU00520"/>
    </source>
</evidence>
<dbReference type="PANTHER" id="PTHR47268">
    <property type="entry name" value="ACYLPHOSPHATASE"/>
    <property type="match status" value="1"/>
</dbReference>
<dbReference type="PANTHER" id="PTHR47268:SF4">
    <property type="entry name" value="ACYLPHOSPHATASE"/>
    <property type="match status" value="1"/>
</dbReference>
<dbReference type="PROSITE" id="PS51160">
    <property type="entry name" value="ACYLPHOSPHATASE_3"/>
    <property type="match status" value="1"/>
</dbReference>
<comment type="similarity">
    <text evidence="1 7">Belongs to the acylphosphatase family.</text>
</comment>
<dbReference type="PROSITE" id="PS00151">
    <property type="entry name" value="ACYLPHOSPHATASE_2"/>
    <property type="match status" value="1"/>
</dbReference>
<dbReference type="EMBL" id="JARACI010001188">
    <property type="protein sequence ID" value="MDD9208069.1"/>
    <property type="molecule type" value="Genomic_DNA"/>
</dbReference>
<dbReference type="InterPro" id="IPR036046">
    <property type="entry name" value="Acylphosphatase-like_dom_sf"/>
</dbReference>
<dbReference type="PROSITE" id="PS00150">
    <property type="entry name" value="ACYLPHOSPHATASE_1"/>
    <property type="match status" value="1"/>
</dbReference>
<dbReference type="InterPro" id="IPR001792">
    <property type="entry name" value="Acylphosphatase-like_dom"/>
</dbReference>
<accession>A0ABT5U156</accession>
<dbReference type="EC" id="3.6.1.7" evidence="2 5"/>
<protein>
    <recommendedName>
        <fullName evidence="3 5">Acylphosphatase</fullName>
        <ecNumber evidence="2 5">3.6.1.7</ecNumber>
    </recommendedName>
</protein>
<feature type="active site" evidence="5">
    <location>
        <position position="19"/>
    </location>
</feature>
<feature type="domain" description="Acylphosphatase-like" evidence="8">
    <location>
        <begin position="4"/>
        <end position="89"/>
    </location>
</feature>
<evidence type="ECO:0000256" key="1">
    <source>
        <dbReference type="ARBA" id="ARBA00005614"/>
    </source>
</evidence>
<organism evidence="9 10">
    <name type="scientific">Georgenia halotolerans</name>
    <dbReference type="NCBI Taxonomy" id="3028317"/>
    <lineage>
        <taxon>Bacteria</taxon>
        <taxon>Bacillati</taxon>
        <taxon>Actinomycetota</taxon>
        <taxon>Actinomycetes</taxon>
        <taxon>Micrococcales</taxon>
        <taxon>Bogoriellaceae</taxon>
        <taxon>Georgenia</taxon>
    </lineage>
</organism>
<gene>
    <name evidence="9" type="ORF">PU560_16580</name>
</gene>
<evidence type="ECO:0000256" key="2">
    <source>
        <dbReference type="ARBA" id="ARBA00012150"/>
    </source>
</evidence>
<keyword evidence="10" id="KW-1185">Reference proteome</keyword>
<proteinExistence type="inferred from homology"/>
<comment type="catalytic activity">
    <reaction evidence="4 5 6">
        <text>an acyl phosphate + H2O = a carboxylate + phosphate + H(+)</text>
        <dbReference type="Rhea" id="RHEA:14965"/>
        <dbReference type="ChEBI" id="CHEBI:15377"/>
        <dbReference type="ChEBI" id="CHEBI:15378"/>
        <dbReference type="ChEBI" id="CHEBI:29067"/>
        <dbReference type="ChEBI" id="CHEBI:43474"/>
        <dbReference type="ChEBI" id="CHEBI:59918"/>
        <dbReference type="EC" id="3.6.1.7"/>
    </reaction>
</comment>
<reference evidence="9" key="1">
    <citation type="submission" date="2023-02" db="EMBL/GenBank/DDBJ databases">
        <title>Georgenia sp.10Sc9-8, isolated from a soil sample collected from the Taklamakan desert.</title>
        <authorList>
            <person name="Liu S."/>
        </authorList>
    </citation>
    <scope>NUCLEOTIDE SEQUENCE</scope>
    <source>
        <strain evidence="9">10Sc9-8</strain>
    </source>
</reference>
<evidence type="ECO:0000313" key="9">
    <source>
        <dbReference type="EMBL" id="MDD9208069.1"/>
    </source>
</evidence>
<evidence type="ECO:0000256" key="6">
    <source>
        <dbReference type="RuleBase" id="RU000553"/>
    </source>
</evidence>
<evidence type="ECO:0000259" key="8">
    <source>
        <dbReference type="PROSITE" id="PS51160"/>
    </source>
</evidence>
<evidence type="ECO:0000256" key="7">
    <source>
        <dbReference type="RuleBase" id="RU004168"/>
    </source>
</evidence>
<dbReference type="Gene3D" id="3.30.70.100">
    <property type="match status" value="1"/>
</dbReference>
<dbReference type="InterPro" id="IPR017968">
    <property type="entry name" value="Acylphosphatase_CS"/>
</dbReference>
<dbReference type="InterPro" id="IPR020456">
    <property type="entry name" value="Acylphosphatase"/>
</dbReference>
<keyword evidence="5 6" id="KW-0378">Hydrolase</keyword>
<evidence type="ECO:0000256" key="4">
    <source>
        <dbReference type="ARBA" id="ARBA00047645"/>
    </source>
</evidence>
<sequence length="89" mass="9678">MTIARRAVVRGRVQGVGFRMACEQQADATGAHGWVRNEPDGSVAVVVEGEPEVVDRMIDWLHEGPRAAHVESVEVTEVEPSRPGGFSVR</sequence>